<dbReference type="InterPro" id="IPR013785">
    <property type="entry name" value="Aldolase_TIM"/>
</dbReference>
<keyword evidence="7 10" id="KW-0822">Tryptophan biosynthesis</keyword>
<dbReference type="PANTHER" id="PTHR42894:SF1">
    <property type="entry name" value="N-(5'-PHOSPHORIBOSYL)ANTHRANILATE ISOMERASE"/>
    <property type="match status" value="1"/>
</dbReference>
<evidence type="ECO:0000256" key="6">
    <source>
        <dbReference type="ARBA" id="ARBA00022605"/>
    </source>
</evidence>
<feature type="domain" description="N-(5'phosphoribosyl) anthranilate isomerase (PRAI)" evidence="11">
    <location>
        <begin position="13"/>
        <end position="205"/>
    </location>
</feature>
<dbReference type="GO" id="GO:0000162">
    <property type="term" value="P:L-tryptophan biosynthetic process"/>
    <property type="evidence" value="ECO:0007669"/>
    <property type="project" value="UniProtKB-UniRule"/>
</dbReference>
<dbReference type="NCBIfam" id="NF002298">
    <property type="entry name" value="PRK01222.1-4"/>
    <property type="match status" value="1"/>
</dbReference>
<comment type="caution">
    <text evidence="12">The sequence shown here is derived from an EMBL/GenBank/DDBJ whole genome shotgun (WGS) entry which is preliminary data.</text>
</comment>
<dbReference type="eggNOG" id="COG0135">
    <property type="taxonomic scope" value="Bacteria"/>
</dbReference>
<dbReference type="FunFam" id="3.20.20.70:FF:000075">
    <property type="entry name" value="Tryptophan biosynthesis protein TRP1"/>
    <property type="match status" value="1"/>
</dbReference>
<dbReference type="InterPro" id="IPR011060">
    <property type="entry name" value="RibuloseP-bd_barrel"/>
</dbReference>
<dbReference type="EC" id="5.3.1.24" evidence="4 10"/>
<protein>
    <recommendedName>
        <fullName evidence="5 10">N-(5'-phosphoribosyl)anthranilate isomerase</fullName>
        <shortName evidence="10">PRAI</shortName>
        <ecNumber evidence="4 10">5.3.1.24</ecNumber>
    </recommendedName>
</protein>
<name>F5REE3_METUF</name>
<evidence type="ECO:0000256" key="8">
    <source>
        <dbReference type="ARBA" id="ARBA00023141"/>
    </source>
</evidence>
<organism evidence="12 13">
    <name type="scientific">Methyloversatilis universalis (strain ATCC BAA-1314 / DSM 25237 / JCM 13912 / CCUG 52030 / FAM5)</name>
    <dbReference type="NCBI Taxonomy" id="1000565"/>
    <lineage>
        <taxon>Bacteria</taxon>
        <taxon>Pseudomonadati</taxon>
        <taxon>Pseudomonadota</taxon>
        <taxon>Betaproteobacteria</taxon>
        <taxon>Nitrosomonadales</taxon>
        <taxon>Sterolibacteriaceae</taxon>
        <taxon>Methyloversatilis</taxon>
    </lineage>
</organism>
<evidence type="ECO:0000256" key="4">
    <source>
        <dbReference type="ARBA" id="ARBA00012572"/>
    </source>
</evidence>
<evidence type="ECO:0000256" key="3">
    <source>
        <dbReference type="ARBA" id="ARBA00007571"/>
    </source>
</evidence>
<accession>F5REE3</accession>
<comment type="catalytic activity">
    <reaction evidence="1 10">
        <text>N-(5-phospho-beta-D-ribosyl)anthranilate = 1-(2-carboxyphenylamino)-1-deoxy-D-ribulose 5-phosphate</text>
        <dbReference type="Rhea" id="RHEA:21540"/>
        <dbReference type="ChEBI" id="CHEBI:18277"/>
        <dbReference type="ChEBI" id="CHEBI:58613"/>
        <dbReference type="EC" id="5.3.1.24"/>
    </reaction>
</comment>
<gene>
    <name evidence="10" type="primary">trpF</name>
    <name evidence="12" type="ORF">METUNv1_02663</name>
</gene>
<evidence type="ECO:0000256" key="2">
    <source>
        <dbReference type="ARBA" id="ARBA00004664"/>
    </source>
</evidence>
<keyword evidence="8 10" id="KW-0057">Aromatic amino acid biosynthesis</keyword>
<evidence type="ECO:0000256" key="1">
    <source>
        <dbReference type="ARBA" id="ARBA00001164"/>
    </source>
</evidence>
<dbReference type="AlphaFoldDB" id="F5REE3"/>
<keyword evidence="13" id="KW-1185">Reference proteome</keyword>
<keyword evidence="6 10" id="KW-0028">Amino-acid biosynthesis</keyword>
<proteinExistence type="inferred from homology"/>
<dbReference type="PANTHER" id="PTHR42894">
    <property type="entry name" value="N-(5'-PHOSPHORIBOSYL)ANTHRANILATE ISOMERASE"/>
    <property type="match status" value="1"/>
</dbReference>
<dbReference type="CDD" id="cd00405">
    <property type="entry name" value="PRAI"/>
    <property type="match status" value="1"/>
</dbReference>
<dbReference type="Gene3D" id="3.20.20.70">
    <property type="entry name" value="Aldolase class I"/>
    <property type="match status" value="1"/>
</dbReference>
<dbReference type="UniPathway" id="UPA00035">
    <property type="reaction ID" value="UER00042"/>
</dbReference>
<evidence type="ECO:0000313" key="13">
    <source>
        <dbReference type="Proteomes" id="UP000005019"/>
    </source>
</evidence>
<dbReference type="InterPro" id="IPR001240">
    <property type="entry name" value="PRAI_dom"/>
</dbReference>
<evidence type="ECO:0000256" key="5">
    <source>
        <dbReference type="ARBA" id="ARBA00022272"/>
    </source>
</evidence>
<dbReference type="EMBL" id="AFHG01000052">
    <property type="protein sequence ID" value="EGK71274.1"/>
    <property type="molecule type" value="Genomic_DNA"/>
</dbReference>
<dbReference type="HAMAP" id="MF_00135">
    <property type="entry name" value="PRAI"/>
    <property type="match status" value="1"/>
</dbReference>
<evidence type="ECO:0000313" key="12">
    <source>
        <dbReference type="EMBL" id="EGK71274.1"/>
    </source>
</evidence>
<dbReference type="SUPFAM" id="SSF51366">
    <property type="entry name" value="Ribulose-phoshate binding barrel"/>
    <property type="match status" value="1"/>
</dbReference>
<dbReference type="Proteomes" id="UP000005019">
    <property type="component" value="Unassembled WGS sequence"/>
</dbReference>
<dbReference type="GO" id="GO:0004640">
    <property type="term" value="F:phosphoribosylanthranilate isomerase activity"/>
    <property type="evidence" value="ECO:0007669"/>
    <property type="project" value="UniProtKB-UniRule"/>
</dbReference>
<dbReference type="Pfam" id="PF00697">
    <property type="entry name" value="PRAI"/>
    <property type="match status" value="1"/>
</dbReference>
<evidence type="ECO:0000256" key="10">
    <source>
        <dbReference type="HAMAP-Rule" id="MF_00135"/>
    </source>
</evidence>
<evidence type="ECO:0000256" key="7">
    <source>
        <dbReference type="ARBA" id="ARBA00022822"/>
    </source>
</evidence>
<comment type="similarity">
    <text evidence="3 10">Belongs to the TrpF family.</text>
</comment>
<evidence type="ECO:0000256" key="9">
    <source>
        <dbReference type="ARBA" id="ARBA00023235"/>
    </source>
</evidence>
<evidence type="ECO:0000259" key="11">
    <source>
        <dbReference type="Pfam" id="PF00697"/>
    </source>
</evidence>
<reference evidence="12 13" key="1">
    <citation type="journal article" date="2011" name="J. Bacteriol.">
        <title>Genome sequence of Methyloversatilis universalis FAM5T, a methylotrophic representative of the order Rhodocyclales.</title>
        <authorList>
            <person name="Kittichotirat W."/>
            <person name="Good N.M."/>
            <person name="Hall R."/>
            <person name="Bringel F."/>
            <person name="Lajus A."/>
            <person name="Medigue C."/>
            <person name="Smalley N.E."/>
            <person name="Beck D."/>
            <person name="Bumgarner R."/>
            <person name="Vuilleumier S."/>
            <person name="Kalyuzhnaya M.G."/>
        </authorList>
    </citation>
    <scope>NUCLEOTIDE SEQUENCE [LARGE SCALE GENOMIC DNA]</scope>
    <source>
        <strain evidence="13">ATCC BAA-1314 / JCM 13912 / FAM5</strain>
    </source>
</reference>
<dbReference type="STRING" id="1000565.METUNv1_02663"/>
<keyword evidence="9 10" id="KW-0413">Isomerase</keyword>
<dbReference type="NCBIfam" id="NF002299">
    <property type="entry name" value="PRK01222.1-6"/>
    <property type="match status" value="1"/>
</dbReference>
<sequence>MNTGINVRRTRIKVCGFTREADLDGALALGVDAVGFVLYPPSPRAVSIARAAELARRVPPFVCRVGLFVNEAPEVVEQAVREAGLDLLQFHGDESPEYCERFGRPWIKAVRVRPETDLLECARLYRGARGLLLDAWSEAWGGSGKRFDWTLIPADLGLPLILSGGLDPDNVADAVANIRPMAVDVSSGVESGKGIKDVARVAAFISGVEHGEARSAG</sequence>
<comment type="pathway">
    <text evidence="2 10">Amino-acid biosynthesis; L-tryptophan biosynthesis; L-tryptophan from chorismate: step 3/5.</text>
</comment>
<dbReference type="InterPro" id="IPR044643">
    <property type="entry name" value="TrpF_fam"/>
</dbReference>